<reference evidence="2 3" key="1">
    <citation type="submission" date="2013-08" db="EMBL/GenBank/DDBJ databases">
        <authorList>
            <person name="Huang J."/>
            <person name="Wang G."/>
        </authorList>
    </citation>
    <scope>NUCLEOTIDE SEQUENCE [LARGE SCALE GENOMIC DNA]</scope>
    <source>
        <strain evidence="2 3">BH030004</strain>
    </source>
</reference>
<evidence type="ECO:0000256" key="1">
    <source>
        <dbReference type="SAM" id="MobiDB-lite"/>
    </source>
</evidence>
<dbReference type="RefSeq" id="WP_027446961.1">
    <property type="nucleotide sequence ID" value="NZ_AULJ01000044.1"/>
</dbReference>
<sequence length="59" mass="6835">MGFTLIMLLSPLIIIGILSEVKRRKRINTNYDRHRPTEPVQKTDERPHYGMGEDIRGGN</sequence>
<comment type="caution">
    <text evidence="2">The sequence shown here is derived from an EMBL/GenBank/DDBJ whole genome shotgun (WGS) entry which is preliminary data.</text>
</comment>
<dbReference type="Proteomes" id="UP000030403">
    <property type="component" value="Unassembled WGS sequence"/>
</dbReference>
<evidence type="ECO:0000313" key="3">
    <source>
        <dbReference type="Proteomes" id="UP000030403"/>
    </source>
</evidence>
<organism evidence="2 3">
    <name type="scientific">Pontibacillus marinus BH030004 = DSM 16465</name>
    <dbReference type="NCBI Taxonomy" id="1385511"/>
    <lineage>
        <taxon>Bacteria</taxon>
        <taxon>Bacillati</taxon>
        <taxon>Bacillota</taxon>
        <taxon>Bacilli</taxon>
        <taxon>Bacillales</taxon>
        <taxon>Bacillaceae</taxon>
        <taxon>Pontibacillus</taxon>
    </lineage>
</organism>
<evidence type="ECO:0000313" key="2">
    <source>
        <dbReference type="EMBL" id="KGX86988.1"/>
    </source>
</evidence>
<protein>
    <submittedName>
        <fullName evidence="2">Uncharacterized protein</fullName>
    </submittedName>
</protein>
<name>A0A0A5G768_9BACI</name>
<keyword evidence="3" id="KW-1185">Reference proteome</keyword>
<feature type="region of interest" description="Disordered" evidence="1">
    <location>
        <begin position="29"/>
        <end position="59"/>
    </location>
</feature>
<feature type="compositionally biased region" description="Basic and acidic residues" evidence="1">
    <location>
        <begin position="31"/>
        <end position="59"/>
    </location>
</feature>
<dbReference type="AlphaFoldDB" id="A0A0A5G768"/>
<dbReference type="EMBL" id="AVPF01000027">
    <property type="protein sequence ID" value="KGX86988.1"/>
    <property type="molecule type" value="Genomic_DNA"/>
</dbReference>
<accession>A0A0A5G768</accession>
<gene>
    <name evidence="2" type="ORF">N783_10690</name>
</gene>
<proteinExistence type="predicted"/>